<dbReference type="SUPFAM" id="SSF52799">
    <property type="entry name" value="(Phosphotyrosine protein) phosphatases II"/>
    <property type="match status" value="1"/>
</dbReference>
<dbReference type="AlphaFoldDB" id="A0A3B4BDY1"/>
<keyword evidence="3" id="KW-1185">Reference proteome</keyword>
<dbReference type="PANTHER" id="PTHR45734:SF1">
    <property type="entry name" value="TENSIN-2"/>
    <property type="match status" value="1"/>
</dbReference>
<evidence type="ECO:0000313" key="3">
    <source>
        <dbReference type="Proteomes" id="UP000261520"/>
    </source>
</evidence>
<reference evidence="2" key="1">
    <citation type="submission" date="2025-08" db="UniProtKB">
        <authorList>
            <consortium name="Ensembl"/>
        </authorList>
    </citation>
    <scope>IDENTIFICATION</scope>
</reference>
<dbReference type="PANTHER" id="PTHR45734">
    <property type="entry name" value="TENSIN"/>
    <property type="match status" value="1"/>
</dbReference>
<accession>A0A3B4BDY1</accession>
<evidence type="ECO:0000259" key="1">
    <source>
        <dbReference type="PROSITE" id="PS51181"/>
    </source>
</evidence>
<evidence type="ECO:0000313" key="2">
    <source>
        <dbReference type="Ensembl" id="ENSPMGP00000027758.1"/>
    </source>
</evidence>
<dbReference type="STRING" id="409849.ENSPMGP00000027758"/>
<organism evidence="2 3">
    <name type="scientific">Periophthalmus magnuspinnatus</name>
    <dbReference type="NCBI Taxonomy" id="409849"/>
    <lineage>
        <taxon>Eukaryota</taxon>
        <taxon>Metazoa</taxon>
        <taxon>Chordata</taxon>
        <taxon>Craniata</taxon>
        <taxon>Vertebrata</taxon>
        <taxon>Euteleostomi</taxon>
        <taxon>Actinopterygii</taxon>
        <taxon>Neopterygii</taxon>
        <taxon>Teleostei</taxon>
        <taxon>Neoteleostei</taxon>
        <taxon>Acanthomorphata</taxon>
        <taxon>Gobiaria</taxon>
        <taxon>Gobiiformes</taxon>
        <taxon>Gobioidei</taxon>
        <taxon>Gobiidae</taxon>
        <taxon>Oxudercinae</taxon>
        <taxon>Periophthalmus</taxon>
    </lineage>
</organism>
<dbReference type="InterPro" id="IPR029023">
    <property type="entry name" value="Tensin_phosphatase"/>
</dbReference>
<reference evidence="2" key="2">
    <citation type="submission" date="2025-09" db="UniProtKB">
        <authorList>
            <consortium name="Ensembl"/>
        </authorList>
    </citation>
    <scope>IDENTIFICATION</scope>
</reference>
<proteinExistence type="predicted"/>
<dbReference type="Ensembl" id="ENSPMGT00000029566.1">
    <property type="protein sequence ID" value="ENSPMGP00000027758.1"/>
    <property type="gene ID" value="ENSPMGG00000022392.1"/>
</dbReference>
<dbReference type="InterPro" id="IPR029021">
    <property type="entry name" value="Prot-tyrosine_phosphatase-like"/>
</dbReference>
<dbReference type="PROSITE" id="PS51181">
    <property type="entry name" value="PPASE_TENSIN"/>
    <property type="match status" value="1"/>
</dbReference>
<dbReference type="GO" id="GO:0005925">
    <property type="term" value="C:focal adhesion"/>
    <property type="evidence" value="ECO:0007669"/>
    <property type="project" value="TreeGrafter"/>
</dbReference>
<dbReference type="Proteomes" id="UP000261520">
    <property type="component" value="Unplaced"/>
</dbReference>
<dbReference type="GO" id="GO:0004725">
    <property type="term" value="F:protein tyrosine phosphatase activity"/>
    <property type="evidence" value="ECO:0007669"/>
    <property type="project" value="TreeGrafter"/>
</dbReference>
<sequence>MIQCFKCDIALCLCFQLGSSSKSLGAEYSLLSVYRSRSVERVMEHRYDFDLTYITERIICVFFPELDEPQYHHNIQEVALMLKNKHHDKFLLLNLSEKRHDICKLHPKVQDFGWPDLHAPPLDRICSVCKAMDSWLCQDPQNVVVLHCKVRSRFRPGLVLV</sequence>
<protein>
    <recommendedName>
        <fullName evidence="1">Phosphatase tensin-type domain-containing protein</fullName>
    </recommendedName>
</protein>
<name>A0A3B4BDY1_9GOBI</name>
<feature type="domain" description="Phosphatase tensin-type" evidence="1">
    <location>
        <begin position="40"/>
        <end position="161"/>
    </location>
</feature>
<dbReference type="Gene3D" id="3.90.190.10">
    <property type="entry name" value="Protein tyrosine phosphatase superfamily"/>
    <property type="match status" value="1"/>
</dbReference>
<dbReference type="InterPro" id="IPR051484">
    <property type="entry name" value="Tensin_PTEN_phosphatase"/>
</dbReference>